<keyword evidence="1" id="KW-0175">Coiled coil</keyword>
<feature type="transmembrane region" description="Helical" evidence="3">
    <location>
        <begin position="111"/>
        <end position="134"/>
    </location>
</feature>
<organism evidence="4 5">
    <name type="scientific">Thiomicrorhabdus lithotrophica</name>
    <dbReference type="NCBI Taxonomy" id="2949997"/>
    <lineage>
        <taxon>Bacteria</taxon>
        <taxon>Pseudomonadati</taxon>
        <taxon>Pseudomonadota</taxon>
        <taxon>Gammaproteobacteria</taxon>
        <taxon>Thiotrichales</taxon>
        <taxon>Piscirickettsiaceae</taxon>
        <taxon>Thiomicrorhabdus</taxon>
    </lineage>
</organism>
<evidence type="ECO:0000256" key="1">
    <source>
        <dbReference type="SAM" id="Coils"/>
    </source>
</evidence>
<reference evidence="4 5" key="1">
    <citation type="submission" date="2022-06" db="EMBL/GenBank/DDBJ databases">
        <title>Thiomicrohabdus sp. nov, an obligately chemolithoautotrophic, sulfur-oxidizing bacterium isolated from beach of Guanyin Mountain. Amoy.</title>
        <authorList>
            <person name="Zhu H."/>
        </authorList>
    </citation>
    <scope>NUCLEOTIDE SEQUENCE [LARGE SCALE GENOMIC DNA]</scope>
    <source>
        <strain evidence="4 5">XGS-01</strain>
    </source>
</reference>
<feature type="compositionally biased region" description="Basic and acidic residues" evidence="2">
    <location>
        <begin position="223"/>
        <end position="239"/>
    </location>
</feature>
<dbReference type="Proteomes" id="UP001222275">
    <property type="component" value="Chromosome"/>
</dbReference>
<evidence type="ECO:0000256" key="2">
    <source>
        <dbReference type="SAM" id="MobiDB-lite"/>
    </source>
</evidence>
<evidence type="ECO:0000256" key="3">
    <source>
        <dbReference type="SAM" id="Phobius"/>
    </source>
</evidence>
<dbReference type="EMBL" id="CP102381">
    <property type="protein sequence ID" value="WEJ63425.1"/>
    <property type="molecule type" value="Genomic_DNA"/>
</dbReference>
<gene>
    <name evidence="4" type="ORF">NR989_04005</name>
</gene>
<keyword evidence="3" id="KW-0812">Transmembrane</keyword>
<dbReference type="RefSeq" id="WP_275595681.1">
    <property type="nucleotide sequence ID" value="NZ_CP102381.1"/>
</dbReference>
<proteinExistence type="predicted"/>
<feature type="region of interest" description="Disordered" evidence="2">
    <location>
        <begin position="209"/>
        <end position="251"/>
    </location>
</feature>
<keyword evidence="3" id="KW-1133">Transmembrane helix</keyword>
<evidence type="ECO:0000313" key="5">
    <source>
        <dbReference type="Proteomes" id="UP001222275"/>
    </source>
</evidence>
<keyword evidence="5" id="KW-1185">Reference proteome</keyword>
<keyword evidence="3" id="KW-0472">Membrane</keyword>
<accession>A0ABY8CBT4</accession>
<sequence>MSDIVDDLLQEVEQLEESTQDLEASMQKNISQTQQVNESNAKASTDANLLALETAKTAQEAAIQSHQAAQSSIKQADSLKSQALELTESNFNWRQAVRNAAKDFKSAKSSFTIMLVTSIVFSLIALGAMGYLLYTMQKQEAQFKGEVLDIITTENTLLNKKITLKIDELASVVEMLTFQVSKQNTALKNTVISVPHDDSNNLETKHLETVVPDKDSVSSGNTHETEHNETPNDKHETPEAGKTVHKKEADHSMAKELSLHEIKPAKEIHDTQSKATEILVQEFSELKNMVEKVLAEQKSLQTKLNPPTPTTGSGLTEKQIKKLNDISWLIRKQAKTLKDIQDRLGVKSGSKVQSNNTVLNELKNLHKQQSLMQQQMLDMQKTIKKYTEAPKEPAPYSYKAK</sequence>
<protein>
    <submittedName>
        <fullName evidence="4">Uncharacterized protein</fullName>
    </submittedName>
</protein>
<feature type="coiled-coil region" evidence="1">
    <location>
        <begin position="5"/>
        <end position="32"/>
    </location>
</feature>
<evidence type="ECO:0000313" key="4">
    <source>
        <dbReference type="EMBL" id="WEJ63425.1"/>
    </source>
</evidence>
<name>A0ABY8CBT4_9GAMM</name>